<dbReference type="Pfam" id="PF17745">
    <property type="entry name" value="Ydr279_N"/>
    <property type="match status" value="1"/>
</dbReference>
<evidence type="ECO:0000256" key="4">
    <source>
        <dbReference type="ARBA" id="ARBA00024778"/>
    </source>
</evidence>
<dbReference type="InterPro" id="IPR040456">
    <property type="entry name" value="RNase_H2_suB"/>
</dbReference>
<evidence type="ECO:0000256" key="6">
    <source>
        <dbReference type="SAM" id="MobiDB-lite"/>
    </source>
</evidence>
<dbReference type="Pfam" id="PF09468">
    <property type="entry name" value="RNase_H2-Ydr279"/>
    <property type="match status" value="1"/>
</dbReference>
<keyword evidence="3" id="KW-0539">Nucleus</keyword>
<dbReference type="Gene3D" id="2.20.25.530">
    <property type="match status" value="1"/>
</dbReference>
<feature type="domain" description="Ribonuclease H2 subunit B wHTH" evidence="7">
    <location>
        <begin position="110"/>
        <end position="243"/>
    </location>
</feature>
<dbReference type="InterPro" id="IPR041195">
    <property type="entry name" value="Rnh202_N"/>
</dbReference>
<dbReference type="InterPro" id="IPR019024">
    <property type="entry name" value="RNase_H2_suB_wHTH"/>
</dbReference>
<evidence type="ECO:0000256" key="3">
    <source>
        <dbReference type="ARBA" id="ARBA00023242"/>
    </source>
</evidence>
<evidence type="ECO:0000313" key="10">
    <source>
        <dbReference type="Proteomes" id="UP000033140"/>
    </source>
</evidence>
<reference evidence="9 10" key="3">
    <citation type="journal article" date="2015" name="Genome Announc.">
        <title>Draft Genome Sequence of the Archiascomycetous Yeast Saitoella complicata.</title>
        <authorList>
            <person name="Yamauchi K."/>
            <person name="Kondo S."/>
            <person name="Hamamoto M."/>
            <person name="Takahashi Y."/>
            <person name="Ogura Y."/>
            <person name="Hayashi T."/>
            <person name="Nishida H."/>
        </authorList>
    </citation>
    <scope>NUCLEOTIDE SEQUENCE [LARGE SCALE GENOMIC DNA]</scope>
    <source>
        <strain evidence="9 10">NRRL Y-17804</strain>
    </source>
</reference>
<gene>
    <name evidence="9" type="ORF">G7K_1898-t1</name>
</gene>
<evidence type="ECO:0000256" key="5">
    <source>
        <dbReference type="ARBA" id="ARBA00033464"/>
    </source>
</evidence>
<keyword evidence="10" id="KW-1185">Reference proteome</keyword>
<feature type="domain" description="Rnh202 triple barrel" evidence="8">
    <location>
        <begin position="42"/>
        <end position="107"/>
    </location>
</feature>
<feature type="region of interest" description="Disordered" evidence="6">
    <location>
        <begin position="274"/>
        <end position="331"/>
    </location>
</feature>
<dbReference type="GO" id="GO:0005654">
    <property type="term" value="C:nucleoplasm"/>
    <property type="evidence" value="ECO:0007669"/>
    <property type="project" value="TreeGrafter"/>
</dbReference>
<dbReference type="OMA" id="YICTPVD"/>
<evidence type="ECO:0000256" key="2">
    <source>
        <dbReference type="ARBA" id="ARBA00019062"/>
    </source>
</evidence>
<dbReference type="GO" id="GO:0006401">
    <property type="term" value="P:RNA catabolic process"/>
    <property type="evidence" value="ECO:0007669"/>
    <property type="project" value="TreeGrafter"/>
</dbReference>
<dbReference type="PANTHER" id="PTHR13383">
    <property type="entry name" value="RIBONUCLEASE H2 SUBUNIT B"/>
    <property type="match status" value="1"/>
</dbReference>
<dbReference type="GO" id="GO:0032299">
    <property type="term" value="C:ribonuclease H2 complex"/>
    <property type="evidence" value="ECO:0007669"/>
    <property type="project" value="InterPro"/>
</dbReference>
<dbReference type="PANTHER" id="PTHR13383:SF11">
    <property type="entry name" value="RIBONUCLEASE H2 SUBUNIT B"/>
    <property type="match status" value="1"/>
</dbReference>
<comment type="caution">
    <text evidence="9">The sequence shown here is derived from an EMBL/GenBank/DDBJ whole genome shotgun (WGS) entry which is preliminary data.</text>
</comment>
<accession>A0A0E9NCY6</accession>
<reference evidence="9 10" key="2">
    <citation type="journal article" date="2014" name="J. Gen. Appl. Microbiol.">
        <title>The early diverging ascomycetous budding yeast Saitoella complicata has three histone deacetylases belonging to the Clr6, Hos2, and Rpd3 lineages.</title>
        <authorList>
            <person name="Nishida H."/>
            <person name="Matsumoto T."/>
            <person name="Kondo S."/>
            <person name="Hamamoto M."/>
            <person name="Yoshikawa H."/>
        </authorList>
    </citation>
    <scope>NUCLEOTIDE SEQUENCE [LARGE SCALE GENOMIC DNA]</scope>
    <source>
        <strain evidence="9 10">NRRL Y-17804</strain>
    </source>
</reference>
<dbReference type="Proteomes" id="UP000033140">
    <property type="component" value="Unassembled WGS sequence"/>
</dbReference>
<dbReference type="AlphaFoldDB" id="A0A0E9NCY6"/>
<protein>
    <recommendedName>
        <fullName evidence="2">Ribonuclease H2 subunit B</fullName>
    </recommendedName>
    <alternativeName>
        <fullName evidence="5">Ribonuclease HI subunit B</fullName>
    </alternativeName>
</protein>
<sequence length="331" mass="36060">MPPSTRRTRSKPDPVEEEEVVVETRQLVTSPPARILIHPDTQDSLRIITLPHPRTSLPTRYLLSGPTSPSLHELTKFSDPSTSTSRSWFIGSTVQQNGTLYIATPIDPIFLLLPHLDKVRGASVDEGSVGRYLTIDDLEESVPSLLRPFLTEENLRQCCSTLNDGTFYRLSPPRLLALLTHKARTLASNLPPTIENEIVTKQLAPFTFAADENGGASEEVKSLARLKGAMEFISSYLPPTWSAHCLSSHSFAPLEDYLAELKKQRSDALAAAAANSDMSAMTGNKRSAEDVEAGKGGDGKKLKKATSQGVAKLAKASTRGMSKLTSFFGKK</sequence>
<proteinExistence type="predicted"/>
<evidence type="ECO:0000259" key="8">
    <source>
        <dbReference type="Pfam" id="PF17745"/>
    </source>
</evidence>
<reference evidence="9 10" key="1">
    <citation type="journal article" date="2011" name="J. Gen. Appl. Microbiol.">
        <title>Draft genome sequencing of the enigmatic yeast Saitoella complicata.</title>
        <authorList>
            <person name="Nishida H."/>
            <person name="Hamamoto M."/>
            <person name="Sugiyama J."/>
        </authorList>
    </citation>
    <scope>NUCLEOTIDE SEQUENCE [LARGE SCALE GENOMIC DNA]</scope>
    <source>
        <strain evidence="9 10">NRRL Y-17804</strain>
    </source>
</reference>
<dbReference type="CDD" id="cd09270">
    <property type="entry name" value="RNase_H2-B"/>
    <property type="match status" value="1"/>
</dbReference>
<evidence type="ECO:0000256" key="1">
    <source>
        <dbReference type="ARBA" id="ARBA00004123"/>
    </source>
</evidence>
<name>A0A0E9NCY6_SAICN</name>
<comment type="subcellular location">
    <subcellularLocation>
        <location evidence="1">Nucleus</location>
    </subcellularLocation>
</comment>
<feature type="compositionally biased region" description="Basic and acidic residues" evidence="6">
    <location>
        <begin position="286"/>
        <end position="300"/>
    </location>
</feature>
<organism evidence="9 10">
    <name type="scientific">Saitoella complicata (strain BCRC 22490 / CBS 7301 / JCM 7358 / NBRC 10748 / NRRL Y-17804)</name>
    <dbReference type="NCBI Taxonomy" id="698492"/>
    <lineage>
        <taxon>Eukaryota</taxon>
        <taxon>Fungi</taxon>
        <taxon>Dikarya</taxon>
        <taxon>Ascomycota</taxon>
        <taxon>Taphrinomycotina</taxon>
        <taxon>Taphrinomycotina incertae sedis</taxon>
        <taxon>Saitoella</taxon>
    </lineage>
</organism>
<dbReference type="RefSeq" id="XP_019020990.1">
    <property type="nucleotide sequence ID" value="XM_019166513.1"/>
</dbReference>
<dbReference type="Gene3D" id="1.10.20.120">
    <property type="match status" value="1"/>
</dbReference>
<dbReference type="EMBL" id="BACD03000010">
    <property type="protein sequence ID" value="GAO47699.1"/>
    <property type="molecule type" value="Genomic_DNA"/>
</dbReference>
<comment type="function">
    <text evidence="4">Non catalytic subunit of RNase H2, an endonuclease that specifically degrades the RNA of RNA:DNA hybrids. Participates in DNA replication, possibly by mediating the removal of lagging-strand Okazaki fragment RNA primers during DNA replication. Mediates the excision of single ribonucleotides from DNA:RNA duplexes.</text>
</comment>
<dbReference type="OrthoDB" id="29098at2759"/>
<evidence type="ECO:0000313" key="9">
    <source>
        <dbReference type="EMBL" id="GAO47699.1"/>
    </source>
</evidence>
<dbReference type="STRING" id="698492.A0A0E9NCY6"/>
<evidence type="ECO:0000259" key="7">
    <source>
        <dbReference type="Pfam" id="PF09468"/>
    </source>
</evidence>